<organism evidence="2 3">
    <name type="scientific">Sandarakinorhabdus cyanobacteriorum</name>
    <dbReference type="NCBI Taxonomy" id="1981098"/>
    <lineage>
        <taxon>Bacteria</taxon>
        <taxon>Pseudomonadati</taxon>
        <taxon>Pseudomonadota</taxon>
        <taxon>Alphaproteobacteria</taxon>
        <taxon>Sphingomonadales</taxon>
        <taxon>Sphingosinicellaceae</taxon>
        <taxon>Sandarakinorhabdus</taxon>
    </lineage>
</organism>
<dbReference type="AlphaFoldDB" id="A0A255YA17"/>
<comment type="caution">
    <text evidence="2">The sequence shown here is derived from an EMBL/GenBank/DDBJ whole genome shotgun (WGS) entry which is preliminary data.</text>
</comment>
<dbReference type="InterPro" id="IPR024409">
    <property type="entry name" value="DUF3833"/>
</dbReference>
<accession>A0A255YA17</accession>
<evidence type="ECO:0008006" key="4">
    <source>
        <dbReference type="Google" id="ProtNLM"/>
    </source>
</evidence>
<dbReference type="Proteomes" id="UP000216991">
    <property type="component" value="Unassembled WGS sequence"/>
</dbReference>
<dbReference type="PROSITE" id="PS51257">
    <property type="entry name" value="PROKAR_LIPOPROTEIN"/>
    <property type="match status" value="1"/>
</dbReference>
<dbReference type="RefSeq" id="WP_094474564.1">
    <property type="nucleotide sequence ID" value="NZ_NOXT01000120.1"/>
</dbReference>
<evidence type="ECO:0000256" key="1">
    <source>
        <dbReference type="SAM" id="SignalP"/>
    </source>
</evidence>
<keyword evidence="1" id="KW-0732">Signal</keyword>
<feature type="chain" id="PRO_5012377841" description="DUF3833 domain-containing protein" evidence="1">
    <location>
        <begin position="19"/>
        <end position="178"/>
    </location>
</feature>
<evidence type="ECO:0000313" key="2">
    <source>
        <dbReference type="EMBL" id="OYQ26058.1"/>
    </source>
</evidence>
<evidence type="ECO:0000313" key="3">
    <source>
        <dbReference type="Proteomes" id="UP000216991"/>
    </source>
</evidence>
<dbReference type="EMBL" id="NOXT01000120">
    <property type="protein sequence ID" value="OYQ26058.1"/>
    <property type="molecule type" value="Genomic_DNA"/>
</dbReference>
<dbReference type="OrthoDB" id="7391154at2"/>
<protein>
    <recommendedName>
        <fullName evidence="4">DUF3833 domain-containing protein</fullName>
    </recommendedName>
</protein>
<sequence>MKRAFAALLLLTSVSACVSTSRLPQAAAGAPMFDPIRFFAGTTRGEGQLRIATRKTRAVTVDGQGVPAGDGAIRLDQVVTMAGQAPSRRQWRLRRDGQGGFSGVLSDAAGPVSGTLVDGRLRLRFALKGGLRAEQTLALQADGRTVHNVMIVRKFGLAVARLDETIRRLEDAKASEPE</sequence>
<keyword evidence="3" id="KW-1185">Reference proteome</keyword>
<feature type="signal peptide" evidence="1">
    <location>
        <begin position="1"/>
        <end position="18"/>
    </location>
</feature>
<dbReference type="Pfam" id="PF12915">
    <property type="entry name" value="DUF3833"/>
    <property type="match status" value="1"/>
</dbReference>
<name>A0A255YA17_9SPHN</name>
<gene>
    <name evidence="2" type="ORF">CHU93_12750</name>
</gene>
<reference evidence="2 3" key="1">
    <citation type="submission" date="2017-07" db="EMBL/GenBank/DDBJ databases">
        <title>Sandarakinorhabdus cyanobacteriorum sp. nov., a novel bacterium isolated from cyanobacterial aggregates in a eutrophic lake.</title>
        <authorList>
            <person name="Cai H."/>
        </authorList>
    </citation>
    <scope>NUCLEOTIDE SEQUENCE [LARGE SCALE GENOMIC DNA]</scope>
    <source>
        <strain evidence="2 3">TH057</strain>
    </source>
</reference>
<proteinExistence type="predicted"/>